<evidence type="ECO:0000313" key="2">
    <source>
        <dbReference type="Proteomes" id="UP001234297"/>
    </source>
</evidence>
<dbReference type="Proteomes" id="UP001234297">
    <property type="component" value="Chromosome 10"/>
</dbReference>
<reference evidence="1 2" key="1">
    <citation type="journal article" date="2022" name="Hortic Res">
        <title>A haplotype resolved chromosomal level avocado genome allows analysis of novel avocado genes.</title>
        <authorList>
            <person name="Nath O."/>
            <person name="Fletcher S.J."/>
            <person name="Hayward A."/>
            <person name="Shaw L.M."/>
            <person name="Masouleh A.K."/>
            <person name="Furtado A."/>
            <person name="Henry R.J."/>
            <person name="Mitter N."/>
        </authorList>
    </citation>
    <scope>NUCLEOTIDE SEQUENCE [LARGE SCALE GENOMIC DNA]</scope>
    <source>
        <strain evidence="2">cv. Hass</strain>
    </source>
</reference>
<evidence type="ECO:0000313" key="1">
    <source>
        <dbReference type="EMBL" id="KAJ8621634.1"/>
    </source>
</evidence>
<sequence length="191" mass="20624">MHEVLATSFKTFVRGVEFLVSPDSLSAVLEIHRTVGVSVLVVDGRTINYNEVARELVRKPINWIGGSLNQNRLTDSYRLLNIFIRHNVNPKGSKTASLNALLPFPGLISKMLVDLGKEDEQTEDVIIPKQKIDQDTFDRSKSHLTLIDLEDDDDDVAGDQVGPSGASLSSAGPSGAGPSQEGHLGEGSFGS</sequence>
<dbReference type="EMBL" id="CM056818">
    <property type="protein sequence ID" value="KAJ8621634.1"/>
    <property type="molecule type" value="Genomic_DNA"/>
</dbReference>
<comment type="caution">
    <text evidence="1">The sequence shown here is derived from an EMBL/GenBank/DDBJ whole genome shotgun (WGS) entry which is preliminary data.</text>
</comment>
<accession>A0ACC2KKD8</accession>
<keyword evidence="2" id="KW-1185">Reference proteome</keyword>
<proteinExistence type="predicted"/>
<protein>
    <submittedName>
        <fullName evidence="1">Uncharacterized protein</fullName>
    </submittedName>
</protein>
<name>A0ACC2KKD8_PERAE</name>
<gene>
    <name evidence="1" type="ORF">MRB53_030163</name>
</gene>
<organism evidence="1 2">
    <name type="scientific">Persea americana</name>
    <name type="common">Avocado</name>
    <dbReference type="NCBI Taxonomy" id="3435"/>
    <lineage>
        <taxon>Eukaryota</taxon>
        <taxon>Viridiplantae</taxon>
        <taxon>Streptophyta</taxon>
        <taxon>Embryophyta</taxon>
        <taxon>Tracheophyta</taxon>
        <taxon>Spermatophyta</taxon>
        <taxon>Magnoliopsida</taxon>
        <taxon>Magnoliidae</taxon>
        <taxon>Laurales</taxon>
        <taxon>Lauraceae</taxon>
        <taxon>Persea</taxon>
    </lineage>
</organism>